<evidence type="ECO:0000256" key="8">
    <source>
        <dbReference type="ARBA" id="ARBA00022839"/>
    </source>
</evidence>
<dbReference type="GO" id="GO:0004534">
    <property type="term" value="F:5'-3' RNA exonuclease activity"/>
    <property type="evidence" value="ECO:0007669"/>
    <property type="project" value="UniProtKB-UniRule"/>
</dbReference>
<dbReference type="InterPro" id="IPR036866">
    <property type="entry name" value="RibonucZ/Hydroxyglut_hydro"/>
</dbReference>
<evidence type="ECO:0000256" key="4">
    <source>
        <dbReference type="ARBA" id="ARBA00022723"/>
    </source>
</evidence>
<comment type="cofactor">
    <cofactor evidence="13">
        <name>Ca(2+)</name>
        <dbReference type="ChEBI" id="CHEBI:29108"/>
    </cofactor>
    <text evidence="13">Binds 1 Ca(2+) cation per subunit. Seen in 1 crystal structure, it is not clear if it is physiologically important.</text>
</comment>
<evidence type="ECO:0000256" key="10">
    <source>
        <dbReference type="HAMAP-Rule" id="MF_01491"/>
    </source>
</evidence>
<comment type="cofactor">
    <cofactor evidence="13">
        <name>Zn(2+)</name>
        <dbReference type="ChEBI" id="CHEBI:29105"/>
    </cofactor>
    <text evidence="13">Binds 2 Zn(2+) ions per subunit. It is not clear if Zn(2+) or Mg(2+) is physiologically important.</text>
</comment>
<dbReference type="EC" id="3.1.-.-" evidence="10"/>
<keyword evidence="8 10" id="KW-0269">Exonuclease</keyword>
<dbReference type="InterPro" id="IPR042173">
    <property type="entry name" value="RNase_J_2"/>
</dbReference>
<keyword evidence="9 10" id="KW-0694">RNA-binding</keyword>
<feature type="binding site" evidence="10 12">
    <location>
        <begin position="363"/>
        <end position="367"/>
    </location>
    <ligand>
        <name>substrate</name>
    </ligand>
</feature>
<dbReference type="AlphaFoldDB" id="A0A2C6MHQ5"/>
<evidence type="ECO:0000313" key="15">
    <source>
        <dbReference type="EMBL" id="PHJ39818.1"/>
    </source>
</evidence>
<feature type="binding site" evidence="13">
    <location>
        <position position="74"/>
    </location>
    <ligand>
        <name>Zn(2+)</name>
        <dbReference type="ChEBI" id="CHEBI:29105"/>
        <label>1</label>
        <note>catalytic</note>
    </ligand>
</feature>
<dbReference type="Pfam" id="PF17770">
    <property type="entry name" value="RNase_J_C"/>
    <property type="match status" value="1"/>
</dbReference>
<evidence type="ECO:0000256" key="2">
    <source>
        <dbReference type="ARBA" id="ARBA00022490"/>
    </source>
</evidence>
<evidence type="ECO:0000256" key="3">
    <source>
        <dbReference type="ARBA" id="ARBA00022722"/>
    </source>
</evidence>
<keyword evidence="2 10" id="KW-0963">Cytoplasm</keyword>
<dbReference type="HAMAP" id="MF_01491">
    <property type="entry name" value="RNase_J_bact"/>
    <property type="match status" value="1"/>
</dbReference>
<gene>
    <name evidence="10" type="primary">rnj</name>
    <name evidence="15" type="ORF">P378_01215</name>
</gene>
<dbReference type="EMBL" id="AWQQ01000007">
    <property type="protein sequence ID" value="PHJ39818.1"/>
    <property type="molecule type" value="Genomic_DNA"/>
</dbReference>
<keyword evidence="7 13" id="KW-0862">Zinc</keyword>
<organism evidence="15 16">
    <name type="scientific">Desulforamulus profundi</name>
    <dbReference type="NCBI Taxonomy" id="1383067"/>
    <lineage>
        <taxon>Bacteria</taxon>
        <taxon>Bacillati</taxon>
        <taxon>Bacillota</taxon>
        <taxon>Clostridia</taxon>
        <taxon>Eubacteriales</taxon>
        <taxon>Peptococcaceae</taxon>
        <taxon>Desulforamulus</taxon>
    </lineage>
</organism>
<keyword evidence="16" id="KW-1185">Reference proteome</keyword>
<feature type="binding site" evidence="13">
    <location>
        <position position="442"/>
    </location>
    <ligand>
        <name>Ca(2+)</name>
        <dbReference type="ChEBI" id="CHEBI:29108"/>
    </ligand>
</feature>
<sequence>MAKEPTIQVIPLGGLGEIGKNMTAIRYGEHIILIDCGLAFPGEEMMGIDIVLPDYTYLVENRDKVQAVLLTHGHEDHIGGLPYFLKQINVPVYGSRLALGLVDRKLKEHHMDGQSTLLPVKPRDKVEIGPFKVEFIRVSHSIPDAMALAIHTPLGTVVHTGDFKIDHTPVDGDVIDLHKFASLGEQEVLVMLSDSTNAEREGYTLSERLVGRSFEQYFLEAKERIIIASFASNIHRLQQAILTAHKYERYVAVAGRSMVNVLAVASELGYLHIPEGMLIDLDEVDRLPKNQVVILTTGSQGEPMSALTRMAHGDHRQVEVMPGDTVIISATPIPGNEKLVSRIINQLFKLGAKVIYEGSSDIHVSGHPSQEELKLMLNLLRPKYFIPVHGEYRMLKKHAELAQQLGIPGENIFIGEIGQVFTFTRRSGRLAGRVPAGRVLVDGLGVGDVGNIVLRDRKEMAQEGILIVVVTMDKQTHQVLAGPDIVSRGFVYVRESEALMEEARRKVNAALDKCTGQGNCGWAYIKQEIKGALGKFLYEKTRRKPMIMPIIMEVDKKTN</sequence>
<evidence type="ECO:0000256" key="7">
    <source>
        <dbReference type="ARBA" id="ARBA00022833"/>
    </source>
</evidence>
<evidence type="ECO:0000256" key="6">
    <source>
        <dbReference type="ARBA" id="ARBA00022801"/>
    </source>
</evidence>
<dbReference type="SMART" id="SM00849">
    <property type="entry name" value="Lactamase_B"/>
    <property type="match status" value="1"/>
</dbReference>
<dbReference type="InterPro" id="IPR004613">
    <property type="entry name" value="RNase_J"/>
</dbReference>
<evidence type="ECO:0000256" key="11">
    <source>
        <dbReference type="PIRSR" id="PIRSR004803-1"/>
    </source>
</evidence>
<evidence type="ECO:0000259" key="14">
    <source>
        <dbReference type="SMART" id="SM00849"/>
    </source>
</evidence>
<dbReference type="NCBIfam" id="TIGR00649">
    <property type="entry name" value="MG423"/>
    <property type="match status" value="1"/>
</dbReference>
<dbReference type="InterPro" id="IPR041636">
    <property type="entry name" value="RNase_J_C"/>
</dbReference>
<dbReference type="RefSeq" id="WP_099081976.1">
    <property type="nucleotide sequence ID" value="NZ_AWQQ01000007.1"/>
</dbReference>
<comment type="function">
    <text evidence="10">An RNase that has 5'-3' exonuclease and possibly endonuclease activity. Involved in maturation of rRNA and in some organisms also mRNA maturation and/or decay.</text>
</comment>
<feature type="binding site" evidence="13">
    <location>
        <position position="47"/>
    </location>
    <ligand>
        <name>Ca(2+)</name>
        <dbReference type="ChEBI" id="CHEBI:29108"/>
    </ligand>
</feature>
<feature type="binding site" evidence="13">
    <location>
        <position position="389"/>
    </location>
    <ligand>
        <name>Zn(2+)</name>
        <dbReference type="ChEBI" id="CHEBI:29105"/>
        <label>1</label>
        <note>catalytic</note>
    </ligand>
</feature>
<dbReference type="GO" id="GO:0008270">
    <property type="term" value="F:zinc ion binding"/>
    <property type="evidence" value="ECO:0007669"/>
    <property type="project" value="InterPro"/>
</dbReference>
<evidence type="ECO:0000256" key="12">
    <source>
        <dbReference type="PIRSR" id="PIRSR004803-2"/>
    </source>
</evidence>
<comment type="subunit">
    <text evidence="10">Homodimer, may be a subunit of the RNA degradosome.</text>
</comment>
<keyword evidence="4 13" id="KW-0479">Metal-binding</keyword>
<dbReference type="GO" id="GO:0005737">
    <property type="term" value="C:cytoplasm"/>
    <property type="evidence" value="ECO:0007669"/>
    <property type="project" value="UniProtKB-SubCell"/>
</dbReference>
<feature type="active site" description="Proton donor" evidence="11">
    <location>
        <position position="194"/>
    </location>
</feature>
<dbReference type="Gene3D" id="3.60.15.10">
    <property type="entry name" value="Ribonuclease Z/Hydroxyacylglutathione hydrolase-like"/>
    <property type="match status" value="1"/>
</dbReference>
<keyword evidence="6 10" id="KW-0378">Hydrolase</keyword>
<keyword evidence="13" id="KW-0106">Calcium</keyword>
<name>A0A2C6MHQ5_9FIRM</name>
<dbReference type="InterPro" id="IPR001279">
    <property type="entry name" value="Metallo-B-lactamas"/>
</dbReference>
<dbReference type="PANTHER" id="PTHR43694">
    <property type="entry name" value="RIBONUCLEASE J"/>
    <property type="match status" value="1"/>
</dbReference>
<dbReference type="GO" id="GO:0003723">
    <property type="term" value="F:RNA binding"/>
    <property type="evidence" value="ECO:0007669"/>
    <property type="project" value="UniProtKB-UniRule"/>
</dbReference>
<proteinExistence type="inferred from homology"/>
<evidence type="ECO:0000256" key="5">
    <source>
        <dbReference type="ARBA" id="ARBA00022759"/>
    </source>
</evidence>
<dbReference type="SUPFAM" id="SSF56281">
    <property type="entry name" value="Metallo-hydrolase/oxidoreductase"/>
    <property type="match status" value="1"/>
</dbReference>
<feature type="binding site" evidence="13">
    <location>
        <position position="49"/>
    </location>
    <ligand>
        <name>Ca(2+)</name>
        <dbReference type="ChEBI" id="CHEBI:29108"/>
    </ligand>
</feature>
<dbReference type="Pfam" id="PF07521">
    <property type="entry name" value="RMMBL"/>
    <property type="match status" value="1"/>
</dbReference>
<accession>A0A2C6MHQ5</accession>
<dbReference type="CDD" id="cd07714">
    <property type="entry name" value="RNaseJ_MBL-fold"/>
    <property type="match status" value="1"/>
</dbReference>
<feature type="binding site" evidence="12">
    <location>
        <begin position="231"/>
        <end position="233"/>
    </location>
    <ligand>
        <name>substrate</name>
    </ligand>
</feature>
<keyword evidence="10" id="KW-0698">rRNA processing</keyword>
<dbReference type="OrthoDB" id="9758375at2"/>
<dbReference type="GO" id="GO:0006364">
    <property type="term" value="P:rRNA processing"/>
    <property type="evidence" value="ECO:0007669"/>
    <property type="project" value="UniProtKB-UniRule"/>
</dbReference>
<feature type="binding site" evidence="13">
    <location>
        <position position="140"/>
    </location>
    <ligand>
        <name>Zn(2+)</name>
        <dbReference type="ChEBI" id="CHEBI:29105"/>
        <label>1</label>
        <note>catalytic</note>
    </ligand>
</feature>
<dbReference type="PANTHER" id="PTHR43694:SF1">
    <property type="entry name" value="RIBONUCLEASE J"/>
    <property type="match status" value="1"/>
</dbReference>
<feature type="domain" description="Metallo-beta-lactamase" evidence="14">
    <location>
        <begin position="19"/>
        <end position="214"/>
    </location>
</feature>
<keyword evidence="5 10" id="KW-0255">Endonuclease</keyword>
<dbReference type="Proteomes" id="UP000222564">
    <property type="component" value="Unassembled WGS sequence"/>
</dbReference>
<reference evidence="15 16" key="1">
    <citation type="submission" date="2013-09" db="EMBL/GenBank/DDBJ databases">
        <title>Biodegradation of hydrocarbons in the deep terrestrial subsurface : characterization of a microbial consortium composed of two Desulfotomaculum species originating from a deep geological formation.</title>
        <authorList>
            <person name="Aullo T."/>
            <person name="Berlendis S."/>
            <person name="Lascourreges J.-F."/>
            <person name="Dessort D."/>
            <person name="Saint-Laurent S."/>
            <person name="Schraauwers B."/>
            <person name="Mas J."/>
            <person name="Magot M."/>
            <person name="Ranchou-Peyruse A."/>
        </authorList>
    </citation>
    <scope>NUCLEOTIDE SEQUENCE [LARGE SCALE GENOMIC DNA]</scope>
    <source>
        <strain evidence="15 16">Bs107</strain>
    </source>
</reference>
<keyword evidence="3 10" id="KW-0540">Nuclease</keyword>
<comment type="similarity">
    <text evidence="10">Belongs to the metallo-beta-lactamase superfamily. RNA-metabolizing metallo-beta-lactamase-like family. Bacterial RNase J subfamily.</text>
</comment>
<dbReference type="Pfam" id="PF00753">
    <property type="entry name" value="Lactamase_B"/>
    <property type="match status" value="1"/>
</dbReference>
<evidence type="ECO:0000256" key="13">
    <source>
        <dbReference type="PIRSR" id="PIRSR004803-3"/>
    </source>
</evidence>
<dbReference type="GO" id="GO:0004521">
    <property type="term" value="F:RNA endonuclease activity"/>
    <property type="evidence" value="ECO:0007669"/>
    <property type="project" value="UniProtKB-UniRule"/>
</dbReference>
<dbReference type="InterPro" id="IPR055132">
    <property type="entry name" value="RNase_J_b_CASP"/>
</dbReference>
<evidence type="ECO:0000256" key="1">
    <source>
        <dbReference type="ARBA" id="ARBA00004496"/>
    </source>
</evidence>
<dbReference type="InterPro" id="IPR030854">
    <property type="entry name" value="RNase_J_bac"/>
</dbReference>
<dbReference type="PIRSF" id="PIRSF004803">
    <property type="entry name" value="RnjA"/>
    <property type="match status" value="1"/>
</dbReference>
<dbReference type="InterPro" id="IPR011108">
    <property type="entry name" value="RMMBL"/>
</dbReference>
<feature type="binding site" evidence="13">
    <location>
        <position position="77"/>
    </location>
    <ligand>
        <name>Zn(2+)</name>
        <dbReference type="ChEBI" id="CHEBI:29105"/>
        <label>1</label>
        <note>catalytic</note>
    </ligand>
</feature>
<feature type="binding site" evidence="13">
    <location>
        <position position="76"/>
    </location>
    <ligand>
        <name>Zn(2+)</name>
        <dbReference type="ChEBI" id="CHEBI:29105"/>
        <label>1</label>
        <note>catalytic</note>
    </ligand>
</feature>
<dbReference type="Gene3D" id="3.10.20.580">
    <property type="match status" value="1"/>
</dbReference>
<feature type="active site" description="Proton acceptor" evidence="11">
    <location>
        <position position="367"/>
    </location>
</feature>
<feature type="binding site" evidence="13">
    <location>
        <position position="72"/>
    </location>
    <ligand>
        <name>Zn(2+)</name>
        <dbReference type="ChEBI" id="CHEBI:29105"/>
        <label>1</label>
        <note>catalytic</note>
    </ligand>
</feature>
<comment type="caution">
    <text evidence="15">The sequence shown here is derived from an EMBL/GenBank/DDBJ whole genome shotgun (WGS) entry which is preliminary data.</text>
</comment>
<protein>
    <recommendedName>
        <fullName evidence="10">Ribonuclease J</fullName>
        <shortName evidence="10">RNase J</shortName>
        <ecNumber evidence="10">3.1.-.-</ecNumber>
    </recommendedName>
</protein>
<dbReference type="FunFam" id="3.10.20.580:FF:000001">
    <property type="entry name" value="Ribonuclease J"/>
    <property type="match status" value="1"/>
</dbReference>
<feature type="binding site" evidence="13">
    <location>
        <position position="162"/>
    </location>
    <ligand>
        <name>Zn(2+)</name>
        <dbReference type="ChEBI" id="CHEBI:29105"/>
        <label>1</label>
        <note>catalytic</note>
    </ligand>
</feature>
<evidence type="ECO:0000256" key="9">
    <source>
        <dbReference type="ARBA" id="ARBA00022884"/>
    </source>
</evidence>
<comment type="subcellular location">
    <subcellularLocation>
        <location evidence="1 10">Cytoplasm</location>
    </subcellularLocation>
</comment>
<dbReference type="Gene3D" id="3.40.50.10710">
    <property type="entry name" value="Metallo-hydrolase/oxidoreductase"/>
    <property type="match status" value="1"/>
</dbReference>
<dbReference type="Pfam" id="PF22505">
    <property type="entry name" value="RNase_J_b_CASP"/>
    <property type="match status" value="1"/>
</dbReference>
<evidence type="ECO:0000313" key="16">
    <source>
        <dbReference type="Proteomes" id="UP000222564"/>
    </source>
</evidence>